<proteinExistence type="predicted"/>
<name>A0A1T5BRK7_9SPHN</name>
<reference evidence="2" key="1">
    <citation type="submission" date="2017-02" db="EMBL/GenBank/DDBJ databases">
        <authorList>
            <person name="Varghese N."/>
            <person name="Submissions S."/>
        </authorList>
    </citation>
    <scope>NUCLEOTIDE SEQUENCE [LARGE SCALE GENOMIC DNA]</scope>
    <source>
        <strain evidence="2">R11H</strain>
    </source>
</reference>
<keyword evidence="2" id="KW-1185">Reference proteome</keyword>
<evidence type="ECO:0000313" key="2">
    <source>
        <dbReference type="Proteomes" id="UP000190044"/>
    </source>
</evidence>
<dbReference type="EMBL" id="FUYP01000007">
    <property type="protein sequence ID" value="SKB49815.1"/>
    <property type="molecule type" value="Genomic_DNA"/>
</dbReference>
<protein>
    <submittedName>
        <fullName evidence="1">Uncharacterized protein</fullName>
    </submittedName>
</protein>
<accession>A0A1T5BRK7</accession>
<sequence length="1292" mass="137990">MPLTPEEQRELEYLEGLYGPQTAEEKGAERADTFRKVASKPRQANPTRPFSTIRAIGGGIRIAAQGLFDTWMDQEVAKYSGSRLLETHTGNNIVGSALGNNFLGSTLVTALGVLRESTTDKPLPKYRPIVLPKFKGEDEAGWAENAVRSITSFAVPYVGFLKATSALRGASLLGRLGQNIAAGAAADFVQYDPLGGNMANVLRDGFGLDNAMLDSLASEEDDAAMLQRFKAAAAGAPLGVAGDLFFEAGGRLLKAYRGWKGTVDEAAAIVENAKRGPIVLDEPKALTVATREVTETGDTAAAGARRAADDGEIPVVEADEVLDPVEAELGFKSREFDDFDDVLDFLKSKAGQADLSDEALERLAKNLLEGDPENALARLGIDPLKIDFSKWDDAAVLGRLHKGLAEVYETLASRLGRSNIRVSELAIVRGAEALGSDPGVLKSLYRATENLPELLMGARLFVGAHSAKLLSTAQAALADLKAGRGTSEAWDAFLEAFSRHAYYMGSIRGAGSEVARALRSLQITPSAGRREAQRSLADAEASEAALQASEGSLFGDAAETFAETLVTDADKIAALTRLIELRGDAGELSRSVRQLMAGSGKRITEAYKETVGNLFTTATGVANTLSGVSFLALNGIGKAAAAVARLPSLAVGGRQAFQARRALYEAWAYNEALVSGWGTAFRQTWKLLQREGLSEAAINLDGLGLNKLAARAASKSADAASSMVEHFERADVVHTKRFALTTAETRALTKWAEENAGLKVFELGLKGLIRATSAAVNAAGSASRAGTTLLINAPDQLVGTVGAQAGAKARAVQLAAAEAAEMGLEGKQLGEYLKARTVQLYGDGPEHWGPEAALNGERHAMARAGETEARMVLFQDDLETDGFRAISGLVARSGGIVTSTILPFFRTPARIIERTAIDFTPLGLVKARIRKAIAAGGSQRDEALARMSLSAVLMVAAFNLADQEADGGRTIVGNDGGFRSTARDAKRPAYSIKIGDDAIEFNRLDPLGTLLGLAADLREFYDALEDAPQRDSVMSEALDAIFWSITRNILSKSWMASLDGLVDIATAKEAGEADDAWRRLAVNAAGRLVPAAGVQKSAEAIEDGTMREARTFVDGLLRASIGADTLPIKRDFLGRPIKQTETERLIGLKGGIQAWEGDDPLNAEMAKLSLSTAKPAWTQDGVTLNPTQYSRFLEIRGQETVDPATGLTMQQALEQLIQIDGYDELPRAAKIEAWREVIHGYTALAKGQMVDEFPELGREWLKTHIWAEAAKQGWQPEQRDRELAKLKAALGL</sequence>
<gene>
    <name evidence="1" type="ORF">SAMN06295937_100777</name>
</gene>
<dbReference type="Proteomes" id="UP000190044">
    <property type="component" value="Unassembled WGS sequence"/>
</dbReference>
<dbReference type="OrthoDB" id="7029574at2"/>
<dbReference type="RefSeq" id="WP_079638094.1">
    <property type="nucleotide sequence ID" value="NZ_FUYP01000007.1"/>
</dbReference>
<evidence type="ECO:0000313" key="1">
    <source>
        <dbReference type="EMBL" id="SKB49815.1"/>
    </source>
</evidence>
<organism evidence="1 2">
    <name type="scientific">Sphingopyxis flava</name>
    <dbReference type="NCBI Taxonomy" id="1507287"/>
    <lineage>
        <taxon>Bacteria</taxon>
        <taxon>Pseudomonadati</taxon>
        <taxon>Pseudomonadota</taxon>
        <taxon>Alphaproteobacteria</taxon>
        <taxon>Sphingomonadales</taxon>
        <taxon>Sphingomonadaceae</taxon>
        <taxon>Sphingopyxis</taxon>
    </lineage>
</organism>